<evidence type="ECO:0000313" key="4">
    <source>
        <dbReference type="Proteomes" id="UP001064933"/>
    </source>
</evidence>
<organism evidence="3 4">
    <name type="scientific">Roseateles amylovorans</name>
    <dbReference type="NCBI Taxonomy" id="2978473"/>
    <lineage>
        <taxon>Bacteria</taxon>
        <taxon>Pseudomonadati</taxon>
        <taxon>Pseudomonadota</taxon>
        <taxon>Betaproteobacteria</taxon>
        <taxon>Burkholderiales</taxon>
        <taxon>Sphaerotilaceae</taxon>
        <taxon>Roseateles</taxon>
    </lineage>
</organism>
<dbReference type="PANTHER" id="PTHR46182:SF2">
    <property type="entry name" value="FI19480P1"/>
    <property type="match status" value="1"/>
</dbReference>
<gene>
    <name evidence="3" type="ORF">N4261_24580</name>
</gene>
<dbReference type="InterPro" id="IPR013783">
    <property type="entry name" value="Ig-like_fold"/>
</dbReference>
<evidence type="ECO:0000313" key="3">
    <source>
        <dbReference type="EMBL" id="UXH78091.1"/>
    </source>
</evidence>
<reference evidence="3" key="1">
    <citation type="submission" date="2022-10" db="EMBL/GenBank/DDBJ databases">
        <title>Characterization and whole genome sequencing of a new Roseateles species, isolated from fresh water.</title>
        <authorList>
            <person name="Guliayeva D.Y."/>
            <person name="Akhremchuk A.E."/>
            <person name="Sikolenko M.A."/>
            <person name="Valentovich L.N."/>
            <person name="Sidarenka A.V."/>
        </authorList>
    </citation>
    <scope>NUCLEOTIDE SEQUENCE</scope>
    <source>
        <strain evidence="3">BIM B-1768</strain>
    </source>
</reference>
<dbReference type="InterPro" id="IPR029865">
    <property type="entry name" value="KIAA0319-like"/>
</dbReference>
<feature type="domain" description="PKD/Chitinase" evidence="2">
    <location>
        <begin position="256"/>
        <end position="347"/>
    </location>
</feature>
<sequence length="764" mass="79119">MQRFLGKAHHALLSSFVLLALSACGGGGSDTPNQPPRVAVLSSGDVRANAASDSMGVSLGGLVRLDAGSSVDPDKDALTYSWTLTSKPASSTLAIADAAVQVLEFHPDVLGSYVFSLKVTDARNGQATQQVTVVADNTPPTPGAVVQVTPVVMQAASSTITTSVGYVVQLDSSSASDPEGAIASRAWTLVSRPNASTATLSSTAAVTTILQPDVLGDYVVKLVVTDAAGAKSEKLTTIRANNRAPTAAIASNATPVALPTAPGFKVPVGTIVTFRGDSSIDADGDALTYLWSLDSRPNGSTASLSSLSAATPAITPDVGGNYVFRLRVTDTSGAFSERSVTMMVGNDAPVVVLDHTRVTVELGGTVSATAALSYDGDGDALTYQWQLDARPAGSTATIANATTPAMSLVPDVAGVYQATVSVSDGRTTVLRAVEIRALASIASQVQLGFTPGEARYDSGLDKIVVTSQGPTALRLIDPFTGVTQSVGLPAAVKNYSLSPNGLLAVVLHEGLASLVDLQTLTVVRTFTTFGAQTDAFVDDGGFVSLIGGNQWVSPAITMINGRTGDVVDTASGYPGTFWGTQYGVIAGKLNKVFVLSQGLSPADISYYGFDPVTHKFTGSGESPYHGDFAMATPMFLSEVQDQLFTAGATFYRTSDLRYMGRLSGVTRGIYSLSNNTALDETLALEPASGASYQGVNYIGTYASVYKRFTTSLQLPQPDLSLPMIAGVQSYGVKVFHSVTGRHVLLVQTGSATPGAGTGYYVITR</sequence>
<dbReference type="SUPFAM" id="SSF51004">
    <property type="entry name" value="C-terminal (heme d1) domain of cytochrome cd1-nitrite reductase"/>
    <property type="match status" value="1"/>
</dbReference>
<dbReference type="InterPro" id="IPR011048">
    <property type="entry name" value="Haem_d1_sf"/>
</dbReference>
<feature type="domain" description="PKD/Chitinase" evidence="2">
    <location>
        <begin position="150"/>
        <end position="243"/>
    </location>
</feature>
<protein>
    <submittedName>
        <fullName evidence="3">Ig-like domain-containing protein</fullName>
    </submittedName>
</protein>
<dbReference type="SUPFAM" id="SSF49299">
    <property type="entry name" value="PKD domain"/>
    <property type="match status" value="3"/>
</dbReference>
<proteinExistence type="predicted"/>
<dbReference type="Proteomes" id="UP001064933">
    <property type="component" value="Chromosome"/>
</dbReference>
<dbReference type="PROSITE" id="PS51257">
    <property type="entry name" value="PROKAR_LIPOPROTEIN"/>
    <property type="match status" value="1"/>
</dbReference>
<dbReference type="SMART" id="SM00089">
    <property type="entry name" value="PKD"/>
    <property type="match status" value="4"/>
</dbReference>
<accession>A0ABY6AY29</accession>
<dbReference type="InterPro" id="IPR022409">
    <property type="entry name" value="PKD/Chitinase_dom"/>
</dbReference>
<dbReference type="RefSeq" id="WP_261757864.1">
    <property type="nucleotide sequence ID" value="NZ_CP104562.2"/>
</dbReference>
<name>A0ABY6AY29_9BURK</name>
<dbReference type="PANTHER" id="PTHR46182">
    <property type="entry name" value="FI19480P1"/>
    <property type="match status" value="1"/>
</dbReference>
<evidence type="ECO:0000256" key="1">
    <source>
        <dbReference type="SAM" id="SignalP"/>
    </source>
</evidence>
<keyword evidence="1" id="KW-0732">Signal</keyword>
<dbReference type="Pfam" id="PF22352">
    <property type="entry name" value="K319L-like_PKD"/>
    <property type="match status" value="3"/>
</dbReference>
<evidence type="ECO:0000259" key="2">
    <source>
        <dbReference type="SMART" id="SM00089"/>
    </source>
</evidence>
<feature type="domain" description="PKD/Chitinase" evidence="2">
    <location>
        <begin position="348"/>
        <end position="440"/>
    </location>
</feature>
<dbReference type="InterPro" id="IPR035986">
    <property type="entry name" value="PKD_dom_sf"/>
</dbReference>
<feature type="chain" id="PRO_5046447333" evidence="1">
    <location>
        <begin position="26"/>
        <end position="764"/>
    </location>
</feature>
<dbReference type="EMBL" id="CP104562">
    <property type="protein sequence ID" value="UXH78091.1"/>
    <property type="molecule type" value="Genomic_DNA"/>
</dbReference>
<feature type="domain" description="PKD/Chitinase" evidence="2">
    <location>
        <begin position="45"/>
        <end position="138"/>
    </location>
</feature>
<keyword evidence="4" id="KW-1185">Reference proteome</keyword>
<dbReference type="Gene3D" id="2.60.40.10">
    <property type="entry name" value="Immunoglobulins"/>
    <property type="match status" value="4"/>
</dbReference>
<dbReference type="Pfam" id="PF17963">
    <property type="entry name" value="Big_9"/>
    <property type="match status" value="1"/>
</dbReference>
<feature type="signal peptide" evidence="1">
    <location>
        <begin position="1"/>
        <end position="25"/>
    </location>
</feature>